<dbReference type="EMBL" id="JAIWOZ010000005">
    <property type="protein sequence ID" value="KAH6605389.1"/>
    <property type="molecule type" value="Genomic_DNA"/>
</dbReference>
<sequence>MCTFFWCHVLCPCPYEKDCVLAVNRIVYWDGLWRHKTGKQAPVPNSGTACERHKERHGQDAAPSWRCPFRCLLGWMVDLTYVVDSMPCAECRYKCRVRFDKRAEEERHDDRQRQVML</sequence>
<gene>
    <name evidence="1" type="ORF">Trco_007096</name>
</gene>
<evidence type="ECO:0000313" key="1">
    <source>
        <dbReference type="EMBL" id="KAH6605389.1"/>
    </source>
</evidence>
<name>A0A9P8TUD9_9HYPO</name>
<evidence type="ECO:0000313" key="2">
    <source>
        <dbReference type="Proteomes" id="UP000827724"/>
    </source>
</evidence>
<protein>
    <submittedName>
        <fullName evidence="1">Uncharacterized protein</fullName>
    </submittedName>
</protein>
<organism evidence="1 2">
    <name type="scientific">Trichoderma cornu-damae</name>
    <dbReference type="NCBI Taxonomy" id="654480"/>
    <lineage>
        <taxon>Eukaryota</taxon>
        <taxon>Fungi</taxon>
        <taxon>Dikarya</taxon>
        <taxon>Ascomycota</taxon>
        <taxon>Pezizomycotina</taxon>
        <taxon>Sordariomycetes</taxon>
        <taxon>Hypocreomycetidae</taxon>
        <taxon>Hypocreales</taxon>
        <taxon>Hypocreaceae</taxon>
        <taxon>Trichoderma</taxon>
    </lineage>
</organism>
<comment type="caution">
    <text evidence="1">The sequence shown here is derived from an EMBL/GenBank/DDBJ whole genome shotgun (WGS) entry which is preliminary data.</text>
</comment>
<proteinExistence type="predicted"/>
<dbReference type="OrthoDB" id="4874074at2759"/>
<accession>A0A9P8TUD9</accession>
<dbReference type="Proteomes" id="UP000827724">
    <property type="component" value="Unassembled WGS sequence"/>
</dbReference>
<keyword evidence="2" id="KW-1185">Reference proteome</keyword>
<reference evidence="1" key="1">
    <citation type="submission" date="2021-08" db="EMBL/GenBank/DDBJ databases">
        <title>Chromosome-Level Trichoderma cornu-damae using Hi-C Data.</title>
        <authorList>
            <person name="Kim C.S."/>
        </authorList>
    </citation>
    <scope>NUCLEOTIDE SEQUENCE</scope>
    <source>
        <strain evidence="1">KA19-0412C</strain>
    </source>
</reference>
<dbReference type="AlphaFoldDB" id="A0A9P8TUD9"/>